<organism evidence="5 6">
    <name type="scientific">Cryptosporangium minutisporangium</name>
    <dbReference type="NCBI Taxonomy" id="113569"/>
    <lineage>
        <taxon>Bacteria</taxon>
        <taxon>Bacillati</taxon>
        <taxon>Actinomycetota</taxon>
        <taxon>Actinomycetes</taxon>
        <taxon>Cryptosporangiales</taxon>
        <taxon>Cryptosporangiaceae</taxon>
        <taxon>Cryptosporangium</taxon>
    </lineage>
</organism>
<reference evidence="6" key="1">
    <citation type="journal article" date="2019" name="Int. J. Syst. Evol. Microbiol.">
        <title>The Global Catalogue of Microorganisms (GCM) 10K type strain sequencing project: providing services to taxonomists for standard genome sequencing and annotation.</title>
        <authorList>
            <consortium name="The Broad Institute Genomics Platform"/>
            <consortium name="The Broad Institute Genome Sequencing Center for Infectious Disease"/>
            <person name="Wu L."/>
            <person name="Ma J."/>
        </authorList>
    </citation>
    <scope>NUCLEOTIDE SEQUENCE [LARGE SCALE GENOMIC DNA]</scope>
    <source>
        <strain evidence="6">JCM 9458</strain>
    </source>
</reference>
<dbReference type="EMBL" id="BAAAYN010000004">
    <property type="protein sequence ID" value="GAA3382822.1"/>
    <property type="molecule type" value="Genomic_DNA"/>
</dbReference>
<accession>A0ABP6SRB1</accession>
<comment type="caution">
    <text evidence="5">The sequence shown here is derived from an EMBL/GenBank/DDBJ whole genome shotgun (WGS) entry which is preliminary data.</text>
</comment>
<dbReference type="InterPro" id="IPR046346">
    <property type="entry name" value="Aminoacid_DH-like_N_sf"/>
</dbReference>
<dbReference type="PANTHER" id="PTHR21089">
    <property type="entry name" value="SHIKIMATE DEHYDROGENASE"/>
    <property type="match status" value="1"/>
</dbReference>
<feature type="domain" description="SDH C-terminal" evidence="4">
    <location>
        <begin position="263"/>
        <end position="292"/>
    </location>
</feature>
<evidence type="ECO:0000313" key="5">
    <source>
        <dbReference type="EMBL" id="GAA3382822.1"/>
    </source>
</evidence>
<evidence type="ECO:0000259" key="4">
    <source>
        <dbReference type="Pfam" id="PF18317"/>
    </source>
</evidence>
<gene>
    <name evidence="5" type="ORF">GCM10020369_06250</name>
</gene>
<dbReference type="InterPro" id="IPR036291">
    <property type="entry name" value="NAD(P)-bd_dom_sf"/>
</dbReference>
<feature type="domain" description="Shikimate dehydrogenase substrate binding N-terminal" evidence="3">
    <location>
        <begin position="27"/>
        <end position="109"/>
    </location>
</feature>
<dbReference type="Gene3D" id="3.40.50.10860">
    <property type="entry name" value="Leucine Dehydrogenase, chain A, domain 1"/>
    <property type="match status" value="1"/>
</dbReference>
<dbReference type="Proteomes" id="UP001501676">
    <property type="component" value="Unassembled WGS sequence"/>
</dbReference>
<sequence length="296" mass="29821">MPTFSTDSAVTEPTAGGPSGAVRRAAVLGSPIAHSLSPVLHTAAYAALGISNWSYTRVECTEDDLPAFVSGLGAEWAGLSLTMPLKRVALAVATEVSAEAAAIGAANTLLLAPGRRRAENTDAPGMADALREAGLQMASAPLLLGAGGTAQAALAALAGTAPGAAPLVTGAVTVLVRSPHRADALRTTAERLGLSLDLRPLDEAPTLLAEADLVIATLPKGIADPLAHAVLRPGAVVFDVVYDPWPTALATAAAAAGCRVVSGLDLLLHQAGHQVRLMTGRDAPIEAMRAALAAAR</sequence>
<dbReference type="PANTHER" id="PTHR21089:SF1">
    <property type="entry name" value="BIFUNCTIONAL 3-DEHYDROQUINATE DEHYDRATASE_SHIKIMATE DEHYDROGENASE, CHLOROPLASTIC"/>
    <property type="match status" value="1"/>
</dbReference>
<dbReference type="InterPro" id="IPR013708">
    <property type="entry name" value="Shikimate_DH-bd_N"/>
</dbReference>
<dbReference type="InterPro" id="IPR022893">
    <property type="entry name" value="Shikimate_DH_fam"/>
</dbReference>
<evidence type="ECO:0000256" key="2">
    <source>
        <dbReference type="ARBA" id="ARBA00023141"/>
    </source>
</evidence>
<dbReference type="SUPFAM" id="SSF51735">
    <property type="entry name" value="NAD(P)-binding Rossmann-fold domains"/>
    <property type="match status" value="1"/>
</dbReference>
<dbReference type="Pfam" id="PF08501">
    <property type="entry name" value="Shikimate_dh_N"/>
    <property type="match status" value="1"/>
</dbReference>
<dbReference type="InterPro" id="IPR041121">
    <property type="entry name" value="SDH_C"/>
</dbReference>
<evidence type="ECO:0000256" key="1">
    <source>
        <dbReference type="ARBA" id="ARBA00004871"/>
    </source>
</evidence>
<comment type="pathway">
    <text evidence="1">Metabolic intermediate biosynthesis; chorismate biosynthesis; chorismate from D-erythrose 4-phosphate and phosphoenolpyruvate: step 4/7.</text>
</comment>
<dbReference type="Pfam" id="PF18317">
    <property type="entry name" value="SDH_C"/>
    <property type="match status" value="1"/>
</dbReference>
<evidence type="ECO:0000259" key="3">
    <source>
        <dbReference type="Pfam" id="PF08501"/>
    </source>
</evidence>
<evidence type="ECO:0000313" key="6">
    <source>
        <dbReference type="Proteomes" id="UP001501676"/>
    </source>
</evidence>
<protein>
    <submittedName>
        <fullName evidence="5">Shikimate dehydrogenase</fullName>
    </submittedName>
</protein>
<keyword evidence="2" id="KW-0057">Aromatic amino acid biosynthesis</keyword>
<dbReference type="SUPFAM" id="SSF53223">
    <property type="entry name" value="Aminoacid dehydrogenase-like, N-terminal domain"/>
    <property type="match status" value="1"/>
</dbReference>
<proteinExistence type="predicted"/>
<keyword evidence="6" id="KW-1185">Reference proteome</keyword>
<keyword evidence="2" id="KW-0028">Amino-acid biosynthesis</keyword>
<dbReference type="Gene3D" id="3.40.50.720">
    <property type="entry name" value="NAD(P)-binding Rossmann-like Domain"/>
    <property type="match status" value="1"/>
</dbReference>
<name>A0ABP6SRB1_9ACTN</name>
<dbReference type="NCBIfam" id="NF001311">
    <property type="entry name" value="PRK00258.1-3"/>
    <property type="match status" value="1"/>
</dbReference>